<sequence length="231" mass="25546">MKTGFYEARLAPIISDLTQVVVSLGLISVSLGYVNAVITDNSLLYSGAFWLRLVLLLSTVSFTCYSLLGYVADMEAGTDTGWAASCHSPSRIIILFLIDLTMLGEQGWMYGVLLVTDISDLGEAETLQPFSFQTVHFVLLALLAAAWHGTTFIWHLVAGSRIQGQLSHLSFLLAFGALALLAAWWQPADLFSQWLWALIYTAVVLLLFFTRGRKLVGQVLTRYRQDETESA</sequence>
<dbReference type="AlphaFoldDB" id="A0A1Z4VPA9"/>
<proteinExistence type="predicted"/>
<dbReference type="Proteomes" id="UP000218765">
    <property type="component" value="Chromosome"/>
</dbReference>
<keyword evidence="3" id="KW-1185">Reference proteome</keyword>
<feature type="transmembrane region" description="Helical" evidence="1">
    <location>
        <begin position="169"/>
        <end position="185"/>
    </location>
</feature>
<evidence type="ECO:0000256" key="1">
    <source>
        <dbReference type="SAM" id="Phobius"/>
    </source>
</evidence>
<feature type="transmembrane region" description="Helical" evidence="1">
    <location>
        <begin position="191"/>
        <end position="209"/>
    </location>
</feature>
<dbReference type="EMBL" id="AP018052">
    <property type="protein sequence ID" value="BAZ93064.1"/>
    <property type="molecule type" value="Genomic_DNA"/>
</dbReference>
<keyword evidence="1" id="KW-0812">Transmembrane</keyword>
<reference evidence="2 3" key="1">
    <citation type="submission" date="2017-05" db="EMBL/GenBank/DDBJ databases">
        <title>Thiocyanate degradation by Thiohalobacter thiocyanaticus FOKN1.</title>
        <authorList>
            <person name="Oshiki M."/>
            <person name="Fukushima T."/>
            <person name="Kawano S."/>
            <person name="Nakagawa J."/>
        </authorList>
    </citation>
    <scope>NUCLEOTIDE SEQUENCE [LARGE SCALE GENOMIC DNA]</scope>
    <source>
        <strain evidence="2 3">FOKN1</strain>
    </source>
</reference>
<gene>
    <name evidence="2" type="ORF">FOKN1_0662</name>
</gene>
<accession>A0A1Z4VPA9</accession>
<keyword evidence="1" id="KW-0472">Membrane</keyword>
<dbReference type="KEGG" id="ttc:FOKN1_0662"/>
<dbReference type="OrthoDB" id="5782327at2"/>
<dbReference type="RefSeq" id="WP_096364724.1">
    <property type="nucleotide sequence ID" value="NZ_AP018052.1"/>
</dbReference>
<name>A0A1Z4VPA9_9GAMM</name>
<organism evidence="2 3">
    <name type="scientific">Thiohalobacter thiocyanaticus</name>
    <dbReference type="NCBI Taxonomy" id="585455"/>
    <lineage>
        <taxon>Bacteria</taxon>
        <taxon>Pseudomonadati</taxon>
        <taxon>Pseudomonadota</taxon>
        <taxon>Gammaproteobacteria</taxon>
        <taxon>Thiohalobacterales</taxon>
        <taxon>Thiohalobacteraceae</taxon>
        <taxon>Thiohalobacter</taxon>
    </lineage>
</organism>
<evidence type="ECO:0000313" key="2">
    <source>
        <dbReference type="EMBL" id="BAZ93064.1"/>
    </source>
</evidence>
<feature type="transmembrane region" description="Helical" evidence="1">
    <location>
        <begin position="50"/>
        <end position="71"/>
    </location>
</feature>
<evidence type="ECO:0000313" key="3">
    <source>
        <dbReference type="Proteomes" id="UP000218765"/>
    </source>
</evidence>
<feature type="transmembrane region" description="Helical" evidence="1">
    <location>
        <begin position="92"/>
        <end position="115"/>
    </location>
</feature>
<feature type="transmembrane region" description="Helical" evidence="1">
    <location>
        <begin position="135"/>
        <end position="157"/>
    </location>
</feature>
<keyword evidence="1" id="KW-1133">Transmembrane helix</keyword>
<protein>
    <submittedName>
        <fullName evidence="2">Type IV secretory pathway, VirB6 components</fullName>
    </submittedName>
</protein>
<feature type="transmembrane region" description="Helical" evidence="1">
    <location>
        <begin position="20"/>
        <end position="38"/>
    </location>
</feature>